<dbReference type="OrthoDB" id="6158550at2759"/>
<gene>
    <name evidence="3" type="primary">LOC111114619</name>
</gene>
<organism evidence="2 3">
    <name type="scientific">Crassostrea virginica</name>
    <name type="common">Eastern oyster</name>
    <dbReference type="NCBI Taxonomy" id="6565"/>
    <lineage>
        <taxon>Eukaryota</taxon>
        <taxon>Metazoa</taxon>
        <taxon>Spiralia</taxon>
        <taxon>Lophotrochozoa</taxon>
        <taxon>Mollusca</taxon>
        <taxon>Bivalvia</taxon>
        <taxon>Autobranchia</taxon>
        <taxon>Pteriomorphia</taxon>
        <taxon>Ostreida</taxon>
        <taxon>Ostreoidea</taxon>
        <taxon>Ostreidae</taxon>
        <taxon>Crassostrea</taxon>
    </lineage>
</organism>
<dbReference type="Proteomes" id="UP000694844">
    <property type="component" value="Chromosome 9"/>
</dbReference>
<reference evidence="3" key="1">
    <citation type="submission" date="2025-08" db="UniProtKB">
        <authorList>
            <consortium name="RefSeq"/>
        </authorList>
    </citation>
    <scope>IDENTIFICATION</scope>
    <source>
        <tissue evidence="3">Whole sample</tissue>
    </source>
</reference>
<proteinExistence type="predicted"/>
<feature type="chain" id="PRO_5034885171" evidence="1">
    <location>
        <begin position="21"/>
        <end position="363"/>
    </location>
</feature>
<name>A0A8B8BZ93_CRAVI</name>
<dbReference type="AlphaFoldDB" id="A0A8B8BZ93"/>
<feature type="signal peptide" evidence="1">
    <location>
        <begin position="1"/>
        <end position="20"/>
    </location>
</feature>
<keyword evidence="1" id="KW-0732">Signal</keyword>
<keyword evidence="2" id="KW-1185">Reference proteome</keyword>
<dbReference type="KEGG" id="cvn:111114619"/>
<evidence type="ECO:0000313" key="3">
    <source>
        <dbReference type="RefSeq" id="XP_022308713.1"/>
    </source>
</evidence>
<dbReference type="RefSeq" id="XP_022308713.1">
    <property type="nucleotide sequence ID" value="XM_022453005.1"/>
</dbReference>
<evidence type="ECO:0000313" key="2">
    <source>
        <dbReference type="Proteomes" id="UP000694844"/>
    </source>
</evidence>
<dbReference type="GeneID" id="111114619"/>
<evidence type="ECO:0000256" key="1">
    <source>
        <dbReference type="SAM" id="SignalP"/>
    </source>
</evidence>
<protein>
    <submittedName>
        <fullName evidence="3">Uncharacterized protein LOC111114619 isoform X1</fullName>
    </submittedName>
</protein>
<sequence>MKSEVFTFLGFWIFYSTVEGRTALLPEFSFIKSSRKSNRETVNAFSGVALLKMNGKEYQRTTVATQQEYQRTTVATQQEYQRTTVATQHMLLPNILPFEQLPNDGLRTTKLLPEKNRKQNIPQTLIRSASPIEGDITRNKHAIKFEKSQDQNIFTKIGVRDITLNKKSGIEGVSVTTDGAFLNRRNKVWRNELNQPKVTEQKLNRKTGQNTEVVSPSKRTMSLPTNLTPQTEALNQDVTVTMKSVGTPRPIQAIPYCSWIDQTDCPDVSKLPQSCIESLTIPASEGECKMCPFNWCSEPNDIAGNVRLHDPSSAGVVLNTGRGKMFAVAVSQQNGQTPPPLYVKTVHKTTTEIPFWNFETFGP</sequence>
<accession>A0A8B8BZ93</accession>